<dbReference type="EMBL" id="JAFCIX010000321">
    <property type="protein sequence ID" value="KAH6595009.1"/>
    <property type="molecule type" value="Genomic_DNA"/>
</dbReference>
<gene>
    <name evidence="1" type="ORF">BASA50_006153</name>
</gene>
<evidence type="ECO:0008006" key="3">
    <source>
        <dbReference type="Google" id="ProtNLM"/>
    </source>
</evidence>
<sequence length="156" mass="18252">MDDSDECTRLFRTSVGVPCRHEIKRRIEENRRFNIDDIHCQWHLHAPPAVLPVAVRVEPFSSPRKNLMQSIKRRLYEADDDQALLSWHVWMKQVRGHCSRFLTQSWQQSVVVQQDPQSARQSSEKSHSLKMFANVVRLVTILAHAMCKHLNNNKSV</sequence>
<evidence type="ECO:0000313" key="1">
    <source>
        <dbReference type="EMBL" id="KAH6595009.1"/>
    </source>
</evidence>
<name>A0ABQ8FAQ3_9FUNG</name>
<comment type="caution">
    <text evidence="1">The sequence shown here is derived from an EMBL/GenBank/DDBJ whole genome shotgun (WGS) entry which is preliminary data.</text>
</comment>
<dbReference type="Proteomes" id="UP001648503">
    <property type="component" value="Unassembled WGS sequence"/>
</dbReference>
<reference evidence="1 2" key="1">
    <citation type="submission" date="2021-02" db="EMBL/GenBank/DDBJ databases">
        <title>Variation within the Batrachochytrium salamandrivorans European outbreak.</title>
        <authorList>
            <person name="Kelly M."/>
            <person name="Pasmans F."/>
            <person name="Shea T.P."/>
            <person name="Munoz J.F."/>
            <person name="Carranza S."/>
            <person name="Cuomo C.A."/>
            <person name="Martel A."/>
        </authorList>
    </citation>
    <scope>NUCLEOTIDE SEQUENCE [LARGE SCALE GENOMIC DNA]</scope>
    <source>
        <strain evidence="1 2">AMFP18/2</strain>
    </source>
</reference>
<proteinExistence type="predicted"/>
<evidence type="ECO:0000313" key="2">
    <source>
        <dbReference type="Proteomes" id="UP001648503"/>
    </source>
</evidence>
<accession>A0ABQ8FAQ3</accession>
<protein>
    <recommendedName>
        <fullName evidence="3">SWIM-type domain-containing protein</fullName>
    </recommendedName>
</protein>
<keyword evidence="2" id="KW-1185">Reference proteome</keyword>
<organism evidence="1 2">
    <name type="scientific">Batrachochytrium salamandrivorans</name>
    <dbReference type="NCBI Taxonomy" id="1357716"/>
    <lineage>
        <taxon>Eukaryota</taxon>
        <taxon>Fungi</taxon>
        <taxon>Fungi incertae sedis</taxon>
        <taxon>Chytridiomycota</taxon>
        <taxon>Chytridiomycota incertae sedis</taxon>
        <taxon>Chytridiomycetes</taxon>
        <taxon>Rhizophydiales</taxon>
        <taxon>Rhizophydiales incertae sedis</taxon>
        <taxon>Batrachochytrium</taxon>
    </lineage>
</organism>